<dbReference type="Pfam" id="PF00595">
    <property type="entry name" value="PDZ"/>
    <property type="match status" value="1"/>
</dbReference>
<dbReference type="InParanoid" id="A0A6P6XS07"/>
<feature type="region of interest" description="Disordered" evidence="1">
    <location>
        <begin position="330"/>
        <end position="382"/>
    </location>
</feature>
<dbReference type="RefSeq" id="XP_027195593.1">
    <property type="nucleotide sequence ID" value="XM_027339792.1"/>
</dbReference>
<dbReference type="GO" id="GO:2000009">
    <property type="term" value="P:negative regulation of protein localization to cell surface"/>
    <property type="evidence" value="ECO:0007669"/>
    <property type="project" value="TreeGrafter"/>
</dbReference>
<proteinExistence type="predicted"/>
<organism evidence="3 4">
    <name type="scientific">Dermatophagoides pteronyssinus</name>
    <name type="common">European house dust mite</name>
    <dbReference type="NCBI Taxonomy" id="6956"/>
    <lineage>
        <taxon>Eukaryota</taxon>
        <taxon>Metazoa</taxon>
        <taxon>Ecdysozoa</taxon>
        <taxon>Arthropoda</taxon>
        <taxon>Chelicerata</taxon>
        <taxon>Arachnida</taxon>
        <taxon>Acari</taxon>
        <taxon>Acariformes</taxon>
        <taxon>Sarcoptiformes</taxon>
        <taxon>Astigmata</taxon>
        <taxon>Psoroptidia</taxon>
        <taxon>Analgoidea</taxon>
        <taxon>Pyroglyphidae</taxon>
        <taxon>Dermatophagoidinae</taxon>
        <taxon>Dermatophagoides</taxon>
    </lineage>
</organism>
<dbReference type="Gene3D" id="2.30.42.10">
    <property type="match status" value="1"/>
</dbReference>
<sequence length="398" mass="46154">MIADNFENNLIYNLEKNDRLKIRLNHQHHYYKTDAFRMVYRNFKETELISNLRAQNIERQREIVMLETELATYHLMVRYLNNQLSGRIQQIQLLTRDRKDSNFDQVWNDLESEISLNKFKTISNALNTTIPNVEHGILMNLFQVHNNQDEQKKSEIKVDDNDQTNEMEKQTIVPVETIGNDDKTISIECKNFRKSWYNIGQFRFIIIDLNNEALGISITGGKEYGLPILISKIHPNTPAHRSSSFITGDIILSVNFIDFTDLTHDEAADLLKNLSGHCRFGVIYLKIDEKDEMIMKKFSNNSIGEDQKQIFIDYYRSIFNATVISPFQLSSSSSDDDDDENNDEDYPQISSISIKTDDDDDDCDSNKPLHQNIEIQPNRSTKNAIPGMAKLIQIINDD</sequence>
<dbReference type="KEGG" id="dpte:113790162"/>
<evidence type="ECO:0000313" key="3">
    <source>
        <dbReference type="Proteomes" id="UP000515146"/>
    </source>
</evidence>
<dbReference type="PANTHER" id="PTHR16528:SF2">
    <property type="entry name" value="GOLGI-ASSOCIATED PDZ AND COILED-COIL MOTIF-CONTAINING PROTEIN"/>
    <property type="match status" value="1"/>
</dbReference>
<name>A0A6P6XS07_DERPT</name>
<dbReference type="PROSITE" id="PS50106">
    <property type="entry name" value="PDZ"/>
    <property type="match status" value="1"/>
</dbReference>
<dbReference type="GO" id="GO:0030140">
    <property type="term" value="C:trans-Golgi network transport vesicle"/>
    <property type="evidence" value="ECO:0007669"/>
    <property type="project" value="TreeGrafter"/>
</dbReference>
<dbReference type="InterPro" id="IPR001478">
    <property type="entry name" value="PDZ"/>
</dbReference>
<accession>A0A6P6XS07</accession>
<dbReference type="PANTHER" id="PTHR16528">
    <property type="entry name" value="GOLGI-ASSOCIATED PDZ AND COILED-COIL MOTIF-CONTAINING"/>
    <property type="match status" value="1"/>
</dbReference>
<dbReference type="GO" id="GO:0016020">
    <property type="term" value="C:membrane"/>
    <property type="evidence" value="ECO:0007669"/>
    <property type="project" value="TreeGrafter"/>
</dbReference>
<dbReference type="GO" id="GO:0044325">
    <property type="term" value="F:transmembrane transporter binding"/>
    <property type="evidence" value="ECO:0007669"/>
    <property type="project" value="TreeGrafter"/>
</dbReference>
<dbReference type="SUPFAM" id="SSF50156">
    <property type="entry name" value="PDZ domain-like"/>
    <property type="match status" value="1"/>
</dbReference>
<evidence type="ECO:0000313" key="4">
    <source>
        <dbReference type="RefSeq" id="XP_027195593.1"/>
    </source>
</evidence>
<feature type="domain" description="PDZ" evidence="2">
    <location>
        <begin position="204"/>
        <end position="286"/>
    </location>
</feature>
<gene>
    <name evidence="4" type="primary">LOC113790162</name>
</gene>
<dbReference type="OrthoDB" id="10063653at2759"/>
<feature type="compositionally biased region" description="Polar residues" evidence="1">
    <location>
        <begin position="373"/>
        <end position="382"/>
    </location>
</feature>
<dbReference type="InterPro" id="IPR036034">
    <property type="entry name" value="PDZ_sf"/>
</dbReference>
<dbReference type="AlphaFoldDB" id="A0A6P6XS07"/>
<protein>
    <submittedName>
        <fullName evidence="4">Golgi-associated PDZ and coiled-coil motif-containing protein-like</fullName>
    </submittedName>
</protein>
<feature type="compositionally biased region" description="Acidic residues" evidence="1">
    <location>
        <begin position="334"/>
        <end position="346"/>
    </location>
</feature>
<dbReference type="SMART" id="SM00228">
    <property type="entry name" value="PDZ"/>
    <property type="match status" value="1"/>
</dbReference>
<evidence type="ECO:0000259" key="2">
    <source>
        <dbReference type="PROSITE" id="PS50106"/>
    </source>
</evidence>
<dbReference type="InterPro" id="IPR038879">
    <property type="entry name" value="GOPC"/>
</dbReference>
<keyword evidence="3" id="KW-1185">Reference proteome</keyword>
<dbReference type="Proteomes" id="UP000515146">
    <property type="component" value="Unplaced"/>
</dbReference>
<reference evidence="4" key="1">
    <citation type="submission" date="2025-08" db="UniProtKB">
        <authorList>
            <consortium name="RefSeq"/>
        </authorList>
    </citation>
    <scope>IDENTIFICATION</scope>
    <source>
        <strain evidence="4">Airmid</strain>
    </source>
</reference>
<dbReference type="GO" id="GO:0005794">
    <property type="term" value="C:Golgi apparatus"/>
    <property type="evidence" value="ECO:0007669"/>
    <property type="project" value="InterPro"/>
</dbReference>
<evidence type="ECO:0000256" key="1">
    <source>
        <dbReference type="SAM" id="MobiDB-lite"/>
    </source>
</evidence>